<dbReference type="AlphaFoldDB" id="A0A0K1Q7A4"/>
<sequence length="405" mass="40950">MAALLVAACGGSSSRANTPTAHVADHCPDMAKPDELSAFDFATEYALSHAAADKLKAAALATMEVSTLADKLDADLGIACAQIATDLGTKGDWRSGSDACAAAIKAVHDARAKVGSKATAKLVTIPPLCTVDASLMTKCASICDSSIPADRVKAECPLKAGRCDGNCDGNCEVKSAKCDGNCAGTCEGQVKGICGGRCRGTCDGKPSSSGCAGICVGTCDKGAINGECKGTCSGSCKAKAPGICNGICTGACTVELSDARCAGEFKTPDVSTDCRARCELAVMNQTECATPQVGLVFSGTLSGRERETAESMKNAVDRSFPSLLKILNELGDDAGKRVLNAQAVIEGARTGLKDMAMSGGASTAAASEAQLTKCFDAPFKAGAAQAGAVKAELDQALGVRDEVTK</sequence>
<dbReference type="Proteomes" id="UP000064967">
    <property type="component" value="Chromosome"/>
</dbReference>
<dbReference type="EMBL" id="CP012333">
    <property type="protein sequence ID" value="AKV01542.1"/>
    <property type="molecule type" value="Genomic_DNA"/>
</dbReference>
<dbReference type="GO" id="GO:0005882">
    <property type="term" value="C:intermediate filament"/>
    <property type="evidence" value="ECO:0007669"/>
    <property type="project" value="UniProtKB-KW"/>
</dbReference>
<accession>A0A0K1Q7A4</accession>
<dbReference type="STRING" id="1391654.AKJ09_08205"/>
<protein>
    <submittedName>
        <fullName evidence="1">Keratin associated protein</fullName>
    </submittedName>
</protein>
<name>A0A0K1Q7A4_9BACT</name>
<dbReference type="KEGG" id="llu:AKJ09_08205"/>
<gene>
    <name evidence="1" type="ORF">AKJ09_08205</name>
</gene>
<proteinExistence type="predicted"/>
<evidence type="ECO:0000313" key="2">
    <source>
        <dbReference type="Proteomes" id="UP000064967"/>
    </source>
</evidence>
<keyword evidence="1" id="KW-0416">Keratin</keyword>
<keyword evidence="2" id="KW-1185">Reference proteome</keyword>
<organism evidence="1 2">
    <name type="scientific">Labilithrix luteola</name>
    <dbReference type="NCBI Taxonomy" id="1391654"/>
    <lineage>
        <taxon>Bacteria</taxon>
        <taxon>Pseudomonadati</taxon>
        <taxon>Myxococcota</taxon>
        <taxon>Polyangia</taxon>
        <taxon>Polyangiales</taxon>
        <taxon>Labilitrichaceae</taxon>
        <taxon>Labilithrix</taxon>
    </lineage>
</organism>
<reference evidence="1 2" key="1">
    <citation type="submission" date="2015-08" db="EMBL/GenBank/DDBJ databases">
        <authorList>
            <person name="Babu N.S."/>
            <person name="Beckwith C.J."/>
            <person name="Beseler K.G."/>
            <person name="Brison A."/>
            <person name="Carone J.V."/>
            <person name="Caskin T.P."/>
            <person name="Diamond M."/>
            <person name="Durham M.E."/>
            <person name="Foxe J.M."/>
            <person name="Go M."/>
            <person name="Henderson B.A."/>
            <person name="Jones I.B."/>
            <person name="McGettigan J.A."/>
            <person name="Micheletti S.J."/>
            <person name="Nasrallah M.E."/>
            <person name="Ortiz D."/>
            <person name="Piller C.R."/>
            <person name="Privatt S.R."/>
            <person name="Schneider S.L."/>
            <person name="Sharp S."/>
            <person name="Smith T.C."/>
            <person name="Stanton J.D."/>
            <person name="Ullery H.E."/>
            <person name="Wilson R.J."/>
            <person name="Serrano M.G."/>
            <person name="Buck G."/>
            <person name="Lee V."/>
            <person name="Wang Y."/>
            <person name="Carvalho R."/>
            <person name="Voegtly L."/>
            <person name="Shi R."/>
            <person name="Duckworth R."/>
            <person name="Johnson A."/>
            <person name="Loviza R."/>
            <person name="Walstead R."/>
            <person name="Shah Z."/>
            <person name="Kiflezghi M."/>
            <person name="Wade K."/>
            <person name="Ball S.L."/>
            <person name="Bradley K.W."/>
            <person name="Asai D.J."/>
            <person name="Bowman C.A."/>
            <person name="Russell D.A."/>
            <person name="Pope W.H."/>
            <person name="Jacobs-Sera D."/>
            <person name="Hendrix R.W."/>
            <person name="Hatfull G.F."/>
        </authorList>
    </citation>
    <scope>NUCLEOTIDE SEQUENCE [LARGE SCALE GENOMIC DNA]</scope>
    <source>
        <strain evidence="1 2">DSM 27648</strain>
    </source>
</reference>
<evidence type="ECO:0000313" key="1">
    <source>
        <dbReference type="EMBL" id="AKV01542.1"/>
    </source>
</evidence>